<organism evidence="1 2">
    <name type="scientific">Rhodoferax saidenbachensis</name>
    <dbReference type="NCBI Taxonomy" id="1484693"/>
    <lineage>
        <taxon>Bacteria</taxon>
        <taxon>Pseudomonadati</taxon>
        <taxon>Pseudomonadota</taxon>
        <taxon>Betaproteobacteria</taxon>
        <taxon>Burkholderiales</taxon>
        <taxon>Comamonadaceae</taxon>
        <taxon>Rhodoferax</taxon>
    </lineage>
</organism>
<dbReference type="RefSeq" id="WP_310344119.1">
    <property type="nucleotide sequence ID" value="NZ_JAVDXO010000007.1"/>
</dbReference>
<protein>
    <recommendedName>
        <fullName evidence="3">Outer membrane protein beta-barrel domain-containing protein</fullName>
    </recommendedName>
</protein>
<reference evidence="1 2" key="1">
    <citation type="submission" date="2023-07" db="EMBL/GenBank/DDBJ databases">
        <title>Sorghum-associated microbial communities from plants grown in Nebraska, USA.</title>
        <authorList>
            <person name="Schachtman D."/>
        </authorList>
    </citation>
    <scope>NUCLEOTIDE SEQUENCE [LARGE SCALE GENOMIC DNA]</scope>
    <source>
        <strain evidence="1 2">BE308</strain>
    </source>
</reference>
<evidence type="ECO:0000313" key="1">
    <source>
        <dbReference type="EMBL" id="MDR7307680.1"/>
    </source>
</evidence>
<dbReference type="Proteomes" id="UP001268089">
    <property type="component" value="Unassembled WGS sequence"/>
</dbReference>
<comment type="caution">
    <text evidence="1">The sequence shown here is derived from an EMBL/GenBank/DDBJ whole genome shotgun (WGS) entry which is preliminary data.</text>
</comment>
<dbReference type="EMBL" id="JAVDXO010000007">
    <property type="protein sequence ID" value="MDR7307680.1"/>
    <property type="molecule type" value="Genomic_DNA"/>
</dbReference>
<proteinExistence type="predicted"/>
<evidence type="ECO:0000313" key="2">
    <source>
        <dbReference type="Proteomes" id="UP001268089"/>
    </source>
</evidence>
<keyword evidence="2" id="KW-1185">Reference proteome</keyword>
<accession>A0ABU1ZQ71</accession>
<evidence type="ECO:0008006" key="3">
    <source>
        <dbReference type="Google" id="ProtNLM"/>
    </source>
</evidence>
<sequence>MTPHLARRIALALGSALVALPAWCGPMGFKDSWMAMGDFAPNWKEAFVNYALTPRDAVGLSTLAMRSDDETRTRQLNEVTYTRLLSRWNLPEAQANVWLLGGVGSFTGNDFSGAKIVVTPGIQVDYETTRVYASALLRLYRAEGINHDFASARLGFSFYEVDYDQTQPWLIVEARRMNGLSDATEVTPMLRLIHNRYFVELGVSNASQVRANFMYIF</sequence>
<gene>
    <name evidence="1" type="ORF">J2X15_002984</name>
</gene>
<name>A0ABU1ZQ71_9BURK</name>